<dbReference type="InterPro" id="IPR036291">
    <property type="entry name" value="NAD(P)-bd_dom_sf"/>
</dbReference>
<accession>A0A024S5X5</accession>
<feature type="domain" description="CoA-binding" evidence="1">
    <location>
        <begin position="12"/>
        <end position="109"/>
    </location>
</feature>
<dbReference type="EMBL" id="KI911152">
    <property type="protein sequence ID" value="ETS00463.1"/>
    <property type="molecule type" value="Genomic_DNA"/>
</dbReference>
<sequence length="155" mass="16346">MAAATEATAKRFFSSPLFAVVGASSNPAKFGHKVHAWYLNHKLPVTPINPSSPTVNVNGEDHPTLPDVKSLPRPTETSVSIITHPAITLNVLKEAKSVGIPAVWLQPGTFDDDVLKFALADGTFEAVVYGEGGRGSEGWCVLVDGAKALKDAGKL</sequence>
<evidence type="ECO:0000313" key="2">
    <source>
        <dbReference type="EMBL" id="ETS00463.1"/>
    </source>
</evidence>
<dbReference type="SMART" id="SM00881">
    <property type="entry name" value="CoA_binding"/>
    <property type="match status" value="1"/>
</dbReference>
<organism evidence="2 3">
    <name type="scientific">Hypocrea jecorina (strain ATCC 56765 / BCRC 32924 / NRRL 11460 / Rut C-30)</name>
    <name type="common">Trichoderma reesei</name>
    <dbReference type="NCBI Taxonomy" id="1344414"/>
    <lineage>
        <taxon>Eukaryota</taxon>
        <taxon>Fungi</taxon>
        <taxon>Dikarya</taxon>
        <taxon>Ascomycota</taxon>
        <taxon>Pezizomycotina</taxon>
        <taxon>Sordariomycetes</taxon>
        <taxon>Hypocreomycetidae</taxon>
        <taxon>Hypocreales</taxon>
        <taxon>Hypocreaceae</taxon>
        <taxon>Trichoderma</taxon>
    </lineage>
</organism>
<name>A0A024S5X5_HYPJR</name>
<dbReference type="AlphaFoldDB" id="A0A024S5X5"/>
<dbReference type="OrthoDB" id="5138418at2759"/>
<evidence type="ECO:0000313" key="3">
    <source>
        <dbReference type="Proteomes" id="UP000024376"/>
    </source>
</evidence>
<dbReference type="InterPro" id="IPR003781">
    <property type="entry name" value="CoA-bd"/>
</dbReference>
<gene>
    <name evidence="2" type="ORF">M419DRAFT_83570</name>
</gene>
<dbReference type="Gene3D" id="3.40.50.720">
    <property type="entry name" value="NAD(P)-binding Rossmann-like Domain"/>
    <property type="match status" value="1"/>
</dbReference>
<proteinExistence type="predicted"/>
<dbReference type="PANTHER" id="PTHR33303:SF2">
    <property type="entry name" value="COA-BINDING DOMAIN-CONTAINING PROTEIN"/>
    <property type="match status" value="1"/>
</dbReference>
<dbReference type="Proteomes" id="UP000024376">
    <property type="component" value="Unassembled WGS sequence"/>
</dbReference>
<dbReference type="KEGG" id="trr:M419DRAFT_83570"/>
<dbReference type="HOGENOM" id="CLU_112567_1_1_1"/>
<protein>
    <submittedName>
        <fullName evidence="2">NAD(P)-binding protein</fullName>
    </submittedName>
</protein>
<reference evidence="3" key="1">
    <citation type="journal article" date="2013" name="Ind. Biotechnol.">
        <title>Comparative genomics analysis of Trichoderma reesei strains.</title>
        <authorList>
            <person name="Koike H."/>
            <person name="Aerts A."/>
            <person name="LaButti K."/>
            <person name="Grigoriev I.V."/>
            <person name="Baker S.E."/>
        </authorList>
    </citation>
    <scope>NUCLEOTIDE SEQUENCE [LARGE SCALE GENOMIC DNA]</scope>
    <source>
        <strain evidence="3">ATCC 56765 / BCRC 32924 / NRRL 11460 / Rut C-30</strain>
    </source>
</reference>
<evidence type="ECO:0000259" key="1">
    <source>
        <dbReference type="SMART" id="SM00881"/>
    </source>
</evidence>
<dbReference type="Pfam" id="PF13380">
    <property type="entry name" value="CoA_binding_2"/>
    <property type="match status" value="1"/>
</dbReference>
<dbReference type="SUPFAM" id="SSF51735">
    <property type="entry name" value="NAD(P)-binding Rossmann-fold domains"/>
    <property type="match status" value="1"/>
</dbReference>
<dbReference type="PANTHER" id="PTHR33303">
    <property type="entry name" value="CYTOPLASMIC PROTEIN-RELATED"/>
    <property type="match status" value="1"/>
</dbReference>